<dbReference type="Proteomes" id="UP000267464">
    <property type="component" value="Unassembled WGS sequence"/>
</dbReference>
<name>A0A3N7HI57_9BURK</name>
<accession>A0A3N7HI57</accession>
<reference evidence="1 2" key="2">
    <citation type="submission" date="2018-12" db="EMBL/GenBank/DDBJ databases">
        <title>Rhizobacter gummiphilus sp. nov., a rubber-degrading bacterium isolated from the soil of a botanical garden in Japan.</title>
        <authorList>
            <person name="Shunsuke S.S."/>
        </authorList>
    </citation>
    <scope>NUCLEOTIDE SEQUENCE [LARGE SCALE GENOMIC DNA]</scope>
    <source>
        <strain evidence="1 2">S-16</strain>
    </source>
</reference>
<dbReference type="EMBL" id="QUSW01000010">
    <property type="protein sequence ID" value="RQP21718.1"/>
    <property type="molecule type" value="Genomic_DNA"/>
</dbReference>
<gene>
    <name evidence="1" type="ORF">DZC73_27650</name>
</gene>
<dbReference type="OrthoDB" id="9987169at2"/>
<protein>
    <submittedName>
        <fullName evidence="1">DUF3606 domain-containing protein</fullName>
    </submittedName>
</protein>
<comment type="caution">
    <text evidence="1">The sequence shown here is derived from an EMBL/GenBank/DDBJ whole genome shotgun (WGS) entry which is preliminary data.</text>
</comment>
<dbReference type="Pfam" id="PF12244">
    <property type="entry name" value="DUF3606"/>
    <property type="match status" value="1"/>
</dbReference>
<reference evidence="1 2" key="1">
    <citation type="submission" date="2018-08" db="EMBL/GenBank/DDBJ databases">
        <authorList>
            <person name="Khan S.A."/>
            <person name="Jeon C.O."/>
            <person name="Chun B.H."/>
            <person name="Jeong S.E."/>
        </authorList>
    </citation>
    <scope>NUCLEOTIDE SEQUENCE [LARGE SCALE GENOMIC DNA]</scope>
    <source>
        <strain evidence="1 2">S-16</strain>
    </source>
</reference>
<proteinExistence type="predicted"/>
<organism evidence="1 2">
    <name type="scientific">Piscinibacter terrae</name>
    <dbReference type="NCBI Taxonomy" id="2496871"/>
    <lineage>
        <taxon>Bacteria</taxon>
        <taxon>Pseudomonadati</taxon>
        <taxon>Pseudomonadota</taxon>
        <taxon>Betaproteobacteria</taxon>
        <taxon>Burkholderiales</taxon>
        <taxon>Sphaerotilaceae</taxon>
        <taxon>Piscinibacter</taxon>
    </lineage>
</organism>
<dbReference type="AlphaFoldDB" id="A0A3N7HI57"/>
<keyword evidence="2" id="KW-1185">Reference proteome</keyword>
<evidence type="ECO:0000313" key="2">
    <source>
        <dbReference type="Proteomes" id="UP000267464"/>
    </source>
</evidence>
<sequence>MPRGKGERFLPAVKRPHIDTRDVLDTQFWALVYGVTEYEIRHAVNMVGSCADTVSHYLRFQERTACEARH</sequence>
<dbReference type="InterPro" id="IPR022037">
    <property type="entry name" value="DUF3606"/>
</dbReference>
<evidence type="ECO:0000313" key="1">
    <source>
        <dbReference type="EMBL" id="RQP21718.1"/>
    </source>
</evidence>